<dbReference type="InterPro" id="IPR005135">
    <property type="entry name" value="Endo/exonuclease/phosphatase"/>
</dbReference>
<reference evidence="2" key="1">
    <citation type="submission" date="2022-03" db="EMBL/GenBank/DDBJ databases">
        <authorList>
            <person name="Lindestad O."/>
        </authorList>
    </citation>
    <scope>NUCLEOTIDE SEQUENCE</scope>
</reference>
<dbReference type="InterPro" id="IPR027124">
    <property type="entry name" value="Swc5/CFDP1/2"/>
</dbReference>
<dbReference type="Gene3D" id="3.60.10.10">
    <property type="entry name" value="Endonuclease/exonuclease/phosphatase"/>
    <property type="match status" value="1"/>
</dbReference>
<dbReference type="AlphaFoldDB" id="A0A8S4QVT2"/>
<accession>A0A8S4QVT2</accession>
<evidence type="ECO:0000313" key="2">
    <source>
        <dbReference type="EMBL" id="CAH2217631.1"/>
    </source>
</evidence>
<evidence type="ECO:0000259" key="1">
    <source>
        <dbReference type="Pfam" id="PF03372"/>
    </source>
</evidence>
<dbReference type="Proteomes" id="UP000838756">
    <property type="component" value="Unassembled WGS sequence"/>
</dbReference>
<feature type="domain" description="Endonuclease/exonuclease/phosphatase" evidence="1">
    <location>
        <begin position="54"/>
        <end position="170"/>
    </location>
</feature>
<name>A0A8S4QVT2_9NEOP</name>
<proteinExistence type="predicted"/>
<gene>
    <name evidence="2" type="primary">jg22723</name>
    <name evidence="2" type="ORF">PAEG_LOCUS5516</name>
</gene>
<dbReference type="PANTHER" id="PTHR23227:SF67">
    <property type="entry name" value="CRANIOFACIAL DEVELOPMENT PROTEIN 2-LIKE"/>
    <property type="match status" value="1"/>
</dbReference>
<dbReference type="OrthoDB" id="410104at2759"/>
<organism evidence="2 3">
    <name type="scientific">Pararge aegeria aegeria</name>
    <dbReference type="NCBI Taxonomy" id="348720"/>
    <lineage>
        <taxon>Eukaryota</taxon>
        <taxon>Metazoa</taxon>
        <taxon>Ecdysozoa</taxon>
        <taxon>Arthropoda</taxon>
        <taxon>Hexapoda</taxon>
        <taxon>Insecta</taxon>
        <taxon>Pterygota</taxon>
        <taxon>Neoptera</taxon>
        <taxon>Endopterygota</taxon>
        <taxon>Lepidoptera</taxon>
        <taxon>Glossata</taxon>
        <taxon>Ditrysia</taxon>
        <taxon>Papilionoidea</taxon>
        <taxon>Nymphalidae</taxon>
        <taxon>Satyrinae</taxon>
        <taxon>Satyrini</taxon>
        <taxon>Parargina</taxon>
        <taxon>Pararge</taxon>
    </lineage>
</organism>
<protein>
    <submittedName>
        <fullName evidence="2">Jg22723 protein</fullName>
    </submittedName>
</protein>
<sequence>IYLAAVGGLSARVAALRDHELGVAGRGEGVAREWRRWGGGYGTYRALPEYALKPIKWDIIGLSEIRRLEEKIEEYEDYIFYYKNEIAGFYGVGFLMRKHLQNDIQEFFGITDRIAVLNINLPCNKHPISIVQICAPTENTNEETKDTFYNQLNLTMRTVYNSAIVMGDFNGQIGKIMNSERKLVGPHSSEKRGLIDFAHEHNLCVMNTFYKKKANRKWTWISPNGNVRN</sequence>
<dbReference type="InterPro" id="IPR036691">
    <property type="entry name" value="Endo/exonu/phosph_ase_sf"/>
</dbReference>
<dbReference type="PANTHER" id="PTHR23227">
    <property type="entry name" value="BUCENTAUR RELATED"/>
    <property type="match status" value="1"/>
</dbReference>
<comment type="caution">
    <text evidence="2">The sequence shown here is derived from an EMBL/GenBank/DDBJ whole genome shotgun (WGS) entry which is preliminary data.</text>
</comment>
<dbReference type="GO" id="GO:0003824">
    <property type="term" value="F:catalytic activity"/>
    <property type="evidence" value="ECO:0007669"/>
    <property type="project" value="InterPro"/>
</dbReference>
<dbReference type="Pfam" id="PF03372">
    <property type="entry name" value="Exo_endo_phos"/>
    <property type="match status" value="1"/>
</dbReference>
<feature type="non-terminal residue" evidence="2">
    <location>
        <position position="1"/>
    </location>
</feature>
<dbReference type="SUPFAM" id="SSF56219">
    <property type="entry name" value="DNase I-like"/>
    <property type="match status" value="1"/>
</dbReference>
<dbReference type="EMBL" id="CAKXAJ010018333">
    <property type="protein sequence ID" value="CAH2217631.1"/>
    <property type="molecule type" value="Genomic_DNA"/>
</dbReference>
<keyword evidence="3" id="KW-1185">Reference proteome</keyword>
<evidence type="ECO:0000313" key="3">
    <source>
        <dbReference type="Proteomes" id="UP000838756"/>
    </source>
</evidence>